<keyword evidence="3" id="KW-0732">Signal</keyword>
<feature type="transmembrane region" description="Helical" evidence="2">
    <location>
        <begin position="95"/>
        <end position="119"/>
    </location>
</feature>
<protein>
    <submittedName>
        <fullName evidence="4">Uncharacterized protein</fullName>
    </submittedName>
</protein>
<gene>
    <name evidence="4" type="ORF">BJ875DRAFT_519651</name>
</gene>
<evidence type="ECO:0000256" key="1">
    <source>
        <dbReference type="SAM" id="MobiDB-lite"/>
    </source>
</evidence>
<dbReference type="AlphaFoldDB" id="A0A9P7YBG7"/>
<name>A0A9P7YBG7_9HELO</name>
<keyword evidence="2" id="KW-0472">Membrane</keyword>
<feature type="region of interest" description="Disordered" evidence="1">
    <location>
        <begin position="53"/>
        <end position="85"/>
    </location>
</feature>
<evidence type="ECO:0000256" key="3">
    <source>
        <dbReference type="SAM" id="SignalP"/>
    </source>
</evidence>
<evidence type="ECO:0000313" key="5">
    <source>
        <dbReference type="Proteomes" id="UP000824998"/>
    </source>
</evidence>
<sequence length="192" mass="21374">MLSPITKSSTLILILTFLAPCIVATPVGPVSMALDTTTTPYLTRTSPIPSLPLSITTIPPHTTPSTNSRPKITTTPYTKKAPQPPLATHGDPTPLIIIFFLFLFVFITSLAITSTITWYRDRKFYSDFAEKAAARTAEWEHARKQEEEEKDLEMVDVDIKEPAAAEVAARRFQVVRDAKARLEEARKVTGCW</sequence>
<accession>A0A9P7YBG7</accession>
<evidence type="ECO:0000313" key="4">
    <source>
        <dbReference type="EMBL" id="KAG9230644.1"/>
    </source>
</evidence>
<evidence type="ECO:0000256" key="2">
    <source>
        <dbReference type="SAM" id="Phobius"/>
    </source>
</evidence>
<proteinExistence type="predicted"/>
<comment type="caution">
    <text evidence="4">The sequence shown here is derived from an EMBL/GenBank/DDBJ whole genome shotgun (WGS) entry which is preliminary data.</text>
</comment>
<keyword evidence="2" id="KW-0812">Transmembrane</keyword>
<feature type="chain" id="PRO_5040179155" evidence="3">
    <location>
        <begin position="25"/>
        <end position="192"/>
    </location>
</feature>
<reference evidence="4" key="1">
    <citation type="journal article" date="2021" name="IMA Fungus">
        <title>Genomic characterization of three marine fungi, including Emericellopsis atlantica sp. nov. with signatures of a generalist lifestyle and marine biomass degradation.</title>
        <authorList>
            <person name="Hagestad O.C."/>
            <person name="Hou L."/>
            <person name="Andersen J.H."/>
            <person name="Hansen E.H."/>
            <person name="Altermark B."/>
            <person name="Li C."/>
            <person name="Kuhnert E."/>
            <person name="Cox R.J."/>
            <person name="Crous P.W."/>
            <person name="Spatafora J.W."/>
            <person name="Lail K."/>
            <person name="Amirebrahimi M."/>
            <person name="Lipzen A."/>
            <person name="Pangilinan J."/>
            <person name="Andreopoulos W."/>
            <person name="Hayes R.D."/>
            <person name="Ng V."/>
            <person name="Grigoriev I.V."/>
            <person name="Jackson S.A."/>
            <person name="Sutton T.D.S."/>
            <person name="Dobson A.D.W."/>
            <person name="Rama T."/>
        </authorList>
    </citation>
    <scope>NUCLEOTIDE SEQUENCE</scope>
    <source>
        <strain evidence="4">TRa018bII</strain>
    </source>
</reference>
<feature type="compositionally biased region" description="Low complexity" evidence="1">
    <location>
        <begin position="53"/>
        <end position="66"/>
    </location>
</feature>
<organism evidence="4 5">
    <name type="scientific">Amylocarpus encephaloides</name>
    <dbReference type="NCBI Taxonomy" id="45428"/>
    <lineage>
        <taxon>Eukaryota</taxon>
        <taxon>Fungi</taxon>
        <taxon>Dikarya</taxon>
        <taxon>Ascomycota</taxon>
        <taxon>Pezizomycotina</taxon>
        <taxon>Leotiomycetes</taxon>
        <taxon>Helotiales</taxon>
        <taxon>Helotiales incertae sedis</taxon>
        <taxon>Amylocarpus</taxon>
    </lineage>
</organism>
<feature type="compositionally biased region" description="Polar residues" evidence="1">
    <location>
        <begin position="67"/>
        <end position="77"/>
    </location>
</feature>
<dbReference type="Proteomes" id="UP000824998">
    <property type="component" value="Unassembled WGS sequence"/>
</dbReference>
<dbReference type="EMBL" id="MU251655">
    <property type="protein sequence ID" value="KAG9230644.1"/>
    <property type="molecule type" value="Genomic_DNA"/>
</dbReference>
<keyword evidence="2" id="KW-1133">Transmembrane helix</keyword>
<feature type="signal peptide" evidence="3">
    <location>
        <begin position="1"/>
        <end position="24"/>
    </location>
</feature>
<keyword evidence="5" id="KW-1185">Reference proteome</keyword>